<evidence type="ECO:0000259" key="1">
    <source>
        <dbReference type="Pfam" id="PF18899"/>
    </source>
</evidence>
<organism evidence="2 3">
    <name type="scientific">Pedobacter albus</name>
    <dbReference type="NCBI Taxonomy" id="3113905"/>
    <lineage>
        <taxon>Bacteria</taxon>
        <taxon>Pseudomonadati</taxon>
        <taxon>Bacteroidota</taxon>
        <taxon>Sphingobacteriia</taxon>
        <taxon>Sphingobacteriales</taxon>
        <taxon>Sphingobacteriaceae</taxon>
        <taxon>Pedobacter</taxon>
    </lineage>
</organism>
<comment type="caution">
    <text evidence="2">The sequence shown here is derived from an EMBL/GenBank/DDBJ whole genome shotgun (WGS) entry which is preliminary data.</text>
</comment>
<dbReference type="EMBL" id="JAZDQT010000003">
    <property type="protein sequence ID" value="MEE1946738.1"/>
    <property type="molecule type" value="Genomic_DNA"/>
</dbReference>
<dbReference type="InterPro" id="IPR043714">
    <property type="entry name" value="DUF5655"/>
</dbReference>
<reference evidence="2 3" key="1">
    <citation type="submission" date="2024-01" db="EMBL/GenBank/DDBJ databases">
        <title>Pedobacter sp. nov., isolated from fresh soil.</title>
        <authorList>
            <person name="Le N.T.T."/>
        </authorList>
    </citation>
    <scope>NUCLEOTIDE SEQUENCE [LARGE SCALE GENOMIC DNA]</scope>
    <source>
        <strain evidence="2 3">KR3-3</strain>
    </source>
</reference>
<dbReference type="Pfam" id="PF18899">
    <property type="entry name" value="DUF5655"/>
    <property type="match status" value="1"/>
</dbReference>
<evidence type="ECO:0000313" key="2">
    <source>
        <dbReference type="EMBL" id="MEE1946738.1"/>
    </source>
</evidence>
<gene>
    <name evidence="2" type="ORF">VRU48_16560</name>
</gene>
<protein>
    <submittedName>
        <fullName evidence="2">DUF5655 domain-containing protein</fullName>
    </submittedName>
</protein>
<sequence>MWTCPLCSRPFKQTNQQHYCGGKTVGDFLRGKSDVSLALFDHLLAKLATFGPIQLHATKSMIVLSAVTRFAFVINLGRNFVDMVLPFNEPYYDNLCFRKIGQVPGSNQYNHHLRLMFAEDINEEVLGYLQKAYAIGKNV</sequence>
<accession>A0ABU7IB91</accession>
<proteinExistence type="predicted"/>
<evidence type="ECO:0000313" key="3">
    <source>
        <dbReference type="Proteomes" id="UP001336835"/>
    </source>
</evidence>
<dbReference type="Proteomes" id="UP001336835">
    <property type="component" value="Unassembled WGS sequence"/>
</dbReference>
<dbReference type="RefSeq" id="WP_330109032.1">
    <property type="nucleotide sequence ID" value="NZ_JAZDQT010000003.1"/>
</dbReference>
<keyword evidence="3" id="KW-1185">Reference proteome</keyword>
<feature type="domain" description="DUF5655" evidence="1">
    <location>
        <begin position="26"/>
        <end position="134"/>
    </location>
</feature>
<name>A0ABU7IB91_9SPHI</name>